<dbReference type="InterPro" id="IPR010105">
    <property type="entry name" value="TonB_sidphr_rcpt"/>
</dbReference>
<dbReference type="Gene3D" id="2.40.170.20">
    <property type="entry name" value="TonB-dependent receptor, beta-barrel domain"/>
    <property type="match status" value="1"/>
</dbReference>
<protein>
    <submittedName>
        <fullName evidence="17">Ligand-gated channel protein</fullName>
    </submittedName>
</protein>
<evidence type="ECO:0000313" key="18">
    <source>
        <dbReference type="Proteomes" id="UP000029493"/>
    </source>
</evidence>
<dbReference type="InterPro" id="IPR037066">
    <property type="entry name" value="Plug_dom_sf"/>
</dbReference>
<dbReference type="GO" id="GO:0009279">
    <property type="term" value="C:cell outer membrane"/>
    <property type="evidence" value="ECO:0007669"/>
    <property type="project" value="UniProtKB-SubCell"/>
</dbReference>
<dbReference type="RefSeq" id="WP_038410979.1">
    <property type="nucleotide sequence ID" value="NZ_CP009455.1"/>
</dbReference>
<reference evidence="17 18" key="1">
    <citation type="submission" date="2014-09" db="EMBL/GenBank/DDBJ databases">
        <authorList>
            <person name="Chan K.-G."/>
        </authorList>
    </citation>
    <scope>NUCLEOTIDE SEQUENCE [LARGE SCALE GENOMIC DNA]</scope>
    <source>
        <strain evidence="17 18">ND07</strain>
    </source>
</reference>
<dbReference type="FunFam" id="2.170.130.10:FF:000010">
    <property type="entry name" value="Ferripyoverdine receptor"/>
    <property type="match status" value="1"/>
</dbReference>
<dbReference type="AlphaFoldDB" id="A0A089Y8S3"/>
<evidence type="ECO:0000256" key="11">
    <source>
        <dbReference type="ARBA" id="ARBA00023136"/>
    </source>
</evidence>
<evidence type="ECO:0000256" key="9">
    <source>
        <dbReference type="ARBA" id="ARBA00023065"/>
    </source>
</evidence>
<keyword evidence="6 14" id="KW-0812">Transmembrane</keyword>
<evidence type="ECO:0000256" key="6">
    <source>
        <dbReference type="ARBA" id="ARBA00022692"/>
    </source>
</evidence>
<accession>A0A089Y8S3</accession>
<dbReference type="Pfam" id="PF07715">
    <property type="entry name" value="Plug"/>
    <property type="match status" value="1"/>
</dbReference>
<proteinExistence type="inferred from homology"/>
<keyword evidence="13 14" id="KW-0998">Cell outer membrane</keyword>
<dbReference type="Pfam" id="PF00593">
    <property type="entry name" value="TonB_dep_Rec_b-barrel"/>
    <property type="match status" value="1"/>
</dbReference>
<evidence type="ECO:0000259" key="16">
    <source>
        <dbReference type="SMART" id="SM00965"/>
    </source>
</evidence>
<dbReference type="GO" id="GO:0015344">
    <property type="term" value="F:siderophore uptake transmembrane transporter activity"/>
    <property type="evidence" value="ECO:0007669"/>
    <property type="project" value="TreeGrafter"/>
</dbReference>
<dbReference type="KEGG" id="psw:LK03_02890"/>
<keyword evidence="7" id="KW-0732">Signal</keyword>
<dbReference type="InterPro" id="IPR000531">
    <property type="entry name" value="Beta-barrel_TonB"/>
</dbReference>
<dbReference type="NCBIfam" id="TIGR01783">
    <property type="entry name" value="TonB-siderophor"/>
    <property type="match status" value="1"/>
</dbReference>
<evidence type="ECO:0000256" key="10">
    <source>
        <dbReference type="ARBA" id="ARBA00023077"/>
    </source>
</evidence>
<evidence type="ECO:0000256" key="12">
    <source>
        <dbReference type="ARBA" id="ARBA00023170"/>
    </source>
</evidence>
<sequence length="836" mass="91743">MKSEQARLTRSLGICGRARWRASASAVVLGLALGMVSVAQAEVAEVNIPSAPLSDALTQLAQQTGLQMLFEPGLVSGKRAPAVSGAMEPTRALDLILRDAGLSYRIDNGTVIITPAGANLGASAGGAIELGATSISGQGMGEATENSGSYKAGLTSVGSKTPMSIRETPQSVSVITAQALKDRQITSLGQAMRATPGVTVKSLNYRTPKYYSRGFEMKNIQIDGAASLDSNGGYSNHLYNMTEFDHVEVLRGSAGLFGGVGDPGGIINLVRKRPLDTYQLKFDASAGSWDNYRSQVDVTGPLGFDGALRGRLAASYTDRKYFMDNRGTENPSIYGVLEADLSPDTMLTLGGRLDKTKETGTGDGLPFYRYGGKPNYSRSYWPTTDWSYSDHASNEVFVKLDHYFNDNWKLNTTLTHVFDSVESQGAFIYGERVGNTGPQWYGSYQRATSDQTVVDMNLSGHFEFLGREHELLFGADGQAINSRWRAADGNAGLGTPYEQPWLKNTINKDFWRDYKPNKQKQYGVYSTLRLQLADPLKLIVGARATRYSFEQTYAMKVPKDGPWVDSNIVDFRQPTKVVPFGGLVFDLSNEWSAYASYSEIFNPQPMYQAGPLPGSSLEPMVGKTYETGLKGELLDGALNVTAALFYSERENQAVLDPRYPAESVLYGGSCCYLSRGKVVSKGVDLEASGELMPGWELMAGYTFNRNQDRSTSAVFSSVTPKHQAKLWSTYVLPGQLSDWKVGGGVTAQSGYYVNMIDYEYNDLGEITKETPVRLSQGGYSTWDAMVEYKLDSHWTVAFNANNLFDRKYYETLTHTAYANYFGEPRNFMLSVRGVWD</sequence>
<organism evidence="17 18">
    <name type="scientific">Pseudomonas cremoricolorata</name>
    <dbReference type="NCBI Taxonomy" id="157783"/>
    <lineage>
        <taxon>Bacteria</taxon>
        <taxon>Pseudomonadati</taxon>
        <taxon>Pseudomonadota</taxon>
        <taxon>Gammaproteobacteria</taxon>
        <taxon>Pseudomonadales</taxon>
        <taxon>Pseudomonadaceae</taxon>
        <taxon>Pseudomonas</taxon>
    </lineage>
</organism>
<dbReference type="EMBL" id="CP009455">
    <property type="protein sequence ID" value="AIR88248.1"/>
    <property type="molecule type" value="Genomic_DNA"/>
</dbReference>
<dbReference type="Gene3D" id="2.170.130.10">
    <property type="entry name" value="TonB-dependent receptor, plug domain"/>
    <property type="match status" value="1"/>
</dbReference>
<dbReference type="GO" id="GO:0038023">
    <property type="term" value="F:signaling receptor activity"/>
    <property type="evidence" value="ECO:0007669"/>
    <property type="project" value="InterPro"/>
</dbReference>
<feature type="domain" description="Secretin/TonB short N-terminal" evidence="16">
    <location>
        <begin position="66"/>
        <end position="116"/>
    </location>
</feature>
<keyword evidence="9" id="KW-0406">Ion transport</keyword>
<evidence type="ECO:0000256" key="15">
    <source>
        <dbReference type="RuleBase" id="RU003357"/>
    </source>
</evidence>
<evidence type="ECO:0000313" key="17">
    <source>
        <dbReference type="EMBL" id="AIR88248.1"/>
    </source>
</evidence>
<name>A0A089Y8S3_9PSED</name>
<dbReference type="Pfam" id="PF07660">
    <property type="entry name" value="STN"/>
    <property type="match status" value="1"/>
</dbReference>
<keyword evidence="11 14" id="KW-0472">Membrane</keyword>
<dbReference type="GO" id="GO:0015891">
    <property type="term" value="P:siderophore transport"/>
    <property type="evidence" value="ECO:0007669"/>
    <property type="project" value="InterPro"/>
</dbReference>
<dbReference type="OrthoDB" id="8663017at2"/>
<evidence type="ECO:0000256" key="4">
    <source>
        <dbReference type="ARBA" id="ARBA00022452"/>
    </source>
</evidence>
<evidence type="ECO:0000256" key="13">
    <source>
        <dbReference type="ARBA" id="ARBA00023237"/>
    </source>
</evidence>
<dbReference type="SUPFAM" id="SSF56935">
    <property type="entry name" value="Porins"/>
    <property type="match status" value="1"/>
</dbReference>
<dbReference type="InterPro" id="IPR039426">
    <property type="entry name" value="TonB-dep_rcpt-like"/>
</dbReference>
<dbReference type="SMART" id="SM00965">
    <property type="entry name" value="STN"/>
    <property type="match status" value="1"/>
</dbReference>
<evidence type="ECO:0000256" key="1">
    <source>
        <dbReference type="ARBA" id="ARBA00004571"/>
    </source>
</evidence>
<evidence type="ECO:0000256" key="8">
    <source>
        <dbReference type="ARBA" id="ARBA00023004"/>
    </source>
</evidence>
<keyword evidence="18" id="KW-1185">Reference proteome</keyword>
<evidence type="ECO:0000256" key="14">
    <source>
        <dbReference type="PROSITE-ProRule" id="PRU01360"/>
    </source>
</evidence>
<dbReference type="eggNOG" id="COG4773">
    <property type="taxonomic scope" value="Bacteria"/>
</dbReference>
<evidence type="ECO:0000256" key="7">
    <source>
        <dbReference type="ARBA" id="ARBA00022729"/>
    </source>
</evidence>
<dbReference type="STRING" id="157783.LK03_02890"/>
<gene>
    <name evidence="17" type="ORF">LK03_02890</name>
</gene>
<dbReference type="CDD" id="cd01347">
    <property type="entry name" value="ligand_gated_channel"/>
    <property type="match status" value="1"/>
</dbReference>
<dbReference type="InterPro" id="IPR011662">
    <property type="entry name" value="Secretin/TonB_short_N"/>
</dbReference>
<dbReference type="Gene3D" id="3.55.50.30">
    <property type="match status" value="1"/>
</dbReference>
<dbReference type="InterPro" id="IPR036942">
    <property type="entry name" value="Beta-barrel_TonB_sf"/>
</dbReference>
<evidence type="ECO:0000256" key="3">
    <source>
        <dbReference type="ARBA" id="ARBA00022448"/>
    </source>
</evidence>
<evidence type="ECO:0000256" key="2">
    <source>
        <dbReference type="ARBA" id="ARBA00009810"/>
    </source>
</evidence>
<dbReference type="PANTHER" id="PTHR32552">
    <property type="entry name" value="FERRICHROME IRON RECEPTOR-RELATED"/>
    <property type="match status" value="1"/>
</dbReference>
<keyword evidence="5" id="KW-0410">Iron transport</keyword>
<keyword evidence="3 14" id="KW-0813">Transport</keyword>
<keyword evidence="8" id="KW-0408">Iron</keyword>
<comment type="similarity">
    <text evidence="2 14 15">Belongs to the TonB-dependent receptor family.</text>
</comment>
<dbReference type="PROSITE" id="PS52016">
    <property type="entry name" value="TONB_DEPENDENT_REC_3"/>
    <property type="match status" value="1"/>
</dbReference>
<keyword evidence="10 15" id="KW-0798">TonB box</keyword>
<keyword evidence="12" id="KW-0675">Receptor</keyword>
<evidence type="ECO:0000256" key="5">
    <source>
        <dbReference type="ARBA" id="ARBA00022496"/>
    </source>
</evidence>
<comment type="subcellular location">
    <subcellularLocation>
        <location evidence="1 14">Cell outer membrane</location>
        <topology evidence="1 14">Multi-pass membrane protein</topology>
    </subcellularLocation>
</comment>
<dbReference type="InterPro" id="IPR012910">
    <property type="entry name" value="Plug_dom"/>
</dbReference>
<dbReference type="PANTHER" id="PTHR32552:SF74">
    <property type="entry name" value="HYDROXAMATE SIDEROPHORE RECEPTOR FHUE"/>
    <property type="match status" value="1"/>
</dbReference>
<dbReference type="Proteomes" id="UP000029493">
    <property type="component" value="Chromosome"/>
</dbReference>
<keyword evidence="4 14" id="KW-1134">Transmembrane beta strand</keyword>